<sequence>MTFRAEVSPFGTGKMVWLKTDCLRVALVNFGAAISSVQVFHPKQEKWIEVNCAFPESAAETEADTDYMGVTVGRCGGRVAHATFTLDGVTYRTDKNMPGGHTCHGGCSAFHKKHWGLTVMETATEIGVAFNYTSAHMENGFPGEVVSRVTYSIARAKPNVLKTRYDSYIPETSPADATPVNIFNHAYWNLNGIPERNGKPGSLWEQPLSVRNHWVRIPASYVAEADRASIPTGEFLPVDGTGLDFRKGRVIGECIDDVTLLDRDPCGYDHPLAIDGWEKGKLMLHAETKSPVTNISMKVYSTFPCMWVYTANNKPLPASGGPGQRYARWTGMGLEPQYFPDAANCHAKYPSCIVRRGKGRFDEAIHNEFTVDSSSNI</sequence>
<keyword evidence="3" id="KW-0119">Carbohydrate metabolism</keyword>
<comment type="caution">
    <text evidence="4">The sequence shown here is derived from an EMBL/GenBank/DDBJ whole genome shotgun (WGS) entry which is preliminary data.</text>
</comment>
<dbReference type="GO" id="GO:0030246">
    <property type="term" value="F:carbohydrate binding"/>
    <property type="evidence" value="ECO:0007669"/>
    <property type="project" value="InterPro"/>
</dbReference>
<reference evidence="5" key="2">
    <citation type="journal article" date="2021" name="Sci. Data">
        <title>Chromosome-scale genome sequencing, assembly and annotation of six genomes from subfamily Leishmaniinae.</title>
        <authorList>
            <person name="Almutairi H."/>
            <person name="Urbaniak M.D."/>
            <person name="Bates M.D."/>
            <person name="Jariyapan N."/>
            <person name="Kwakye-Nuako G."/>
            <person name="Thomaz Soccol V."/>
            <person name="Al-Salem W.S."/>
            <person name="Dillon R.J."/>
            <person name="Bates P.A."/>
            <person name="Gatherer D."/>
        </authorList>
    </citation>
    <scope>NUCLEOTIDE SEQUENCE [LARGE SCALE GENOMIC DNA]</scope>
</reference>
<name>A0A836G2K7_9TRYP</name>
<accession>A0A836G2K7</accession>
<dbReference type="InterPro" id="IPR014718">
    <property type="entry name" value="GH-type_carb-bd"/>
</dbReference>
<dbReference type="GO" id="GO:0006006">
    <property type="term" value="P:glucose metabolic process"/>
    <property type="evidence" value="ECO:0007669"/>
    <property type="project" value="TreeGrafter"/>
</dbReference>
<reference evidence="5" key="1">
    <citation type="journal article" date="2021" name="Microbiol. Resour. Announc.">
        <title>LGAAP: Leishmaniinae Genome Assembly and Annotation Pipeline.</title>
        <authorList>
            <person name="Almutairi H."/>
            <person name="Urbaniak M.D."/>
            <person name="Bates M.D."/>
            <person name="Jariyapan N."/>
            <person name="Kwakye-Nuako G."/>
            <person name="Thomaz-Soccol V."/>
            <person name="Al-Salem W.S."/>
            <person name="Dillon R.J."/>
            <person name="Bates P.A."/>
            <person name="Gatherer D."/>
        </authorList>
    </citation>
    <scope>NUCLEOTIDE SEQUENCE [LARGE SCALE GENOMIC DNA]</scope>
</reference>
<dbReference type="Proteomes" id="UP000673552">
    <property type="component" value="Unassembled WGS sequence"/>
</dbReference>
<evidence type="ECO:0000313" key="4">
    <source>
        <dbReference type="EMBL" id="KAG5466681.1"/>
    </source>
</evidence>
<dbReference type="InterPro" id="IPR047215">
    <property type="entry name" value="Galactose_mutarotase-like"/>
</dbReference>
<evidence type="ECO:0000256" key="2">
    <source>
        <dbReference type="ARBA" id="ARBA00023235"/>
    </source>
</evidence>
<dbReference type="OrthoDB" id="274691at2759"/>
<evidence type="ECO:0000256" key="3">
    <source>
        <dbReference type="ARBA" id="ARBA00023277"/>
    </source>
</evidence>
<dbReference type="GO" id="GO:0033499">
    <property type="term" value="P:galactose catabolic process via UDP-galactose, Leloir pathway"/>
    <property type="evidence" value="ECO:0007669"/>
    <property type="project" value="TreeGrafter"/>
</dbReference>
<evidence type="ECO:0000313" key="5">
    <source>
        <dbReference type="Proteomes" id="UP000673552"/>
    </source>
</evidence>
<dbReference type="GO" id="GO:0004034">
    <property type="term" value="F:aldose 1-epimerase activity"/>
    <property type="evidence" value="ECO:0007669"/>
    <property type="project" value="TreeGrafter"/>
</dbReference>
<keyword evidence="2" id="KW-0413">Isomerase</keyword>
<gene>
    <name evidence="4" type="ORF">LSCM1_00851</name>
</gene>
<dbReference type="Pfam" id="PF01263">
    <property type="entry name" value="Aldose_epim"/>
    <property type="match status" value="1"/>
</dbReference>
<dbReference type="EMBL" id="JAFEUZ010000035">
    <property type="protein sequence ID" value="KAG5466681.1"/>
    <property type="molecule type" value="Genomic_DNA"/>
</dbReference>
<comment type="similarity">
    <text evidence="1">Belongs to the aldose epimerase family.</text>
</comment>
<dbReference type="SUPFAM" id="SSF74650">
    <property type="entry name" value="Galactose mutarotase-like"/>
    <property type="match status" value="1"/>
</dbReference>
<dbReference type="RefSeq" id="XP_067174589.1">
    <property type="nucleotide sequence ID" value="XM_067318484.1"/>
</dbReference>
<protein>
    <recommendedName>
        <fullName evidence="6">Aldose 1-epimerase</fullName>
    </recommendedName>
</protein>
<dbReference type="PANTHER" id="PTHR10091:SF0">
    <property type="entry name" value="GALACTOSE MUTAROTASE"/>
    <property type="match status" value="1"/>
</dbReference>
<evidence type="ECO:0000256" key="1">
    <source>
        <dbReference type="ARBA" id="ARBA00006206"/>
    </source>
</evidence>
<dbReference type="CDD" id="cd09019">
    <property type="entry name" value="galactose_mutarotase_like"/>
    <property type="match status" value="1"/>
</dbReference>
<dbReference type="PANTHER" id="PTHR10091">
    <property type="entry name" value="ALDOSE-1-EPIMERASE"/>
    <property type="match status" value="1"/>
</dbReference>
<dbReference type="AlphaFoldDB" id="A0A836G2K7"/>
<dbReference type="InterPro" id="IPR011013">
    <property type="entry name" value="Gal_mutarotase_sf_dom"/>
</dbReference>
<organism evidence="4 5">
    <name type="scientific">Leishmania martiniquensis</name>
    <dbReference type="NCBI Taxonomy" id="1580590"/>
    <lineage>
        <taxon>Eukaryota</taxon>
        <taxon>Discoba</taxon>
        <taxon>Euglenozoa</taxon>
        <taxon>Kinetoplastea</taxon>
        <taxon>Metakinetoplastina</taxon>
        <taxon>Trypanosomatida</taxon>
        <taxon>Trypanosomatidae</taxon>
        <taxon>Leishmaniinae</taxon>
        <taxon>Leishmania</taxon>
    </lineage>
</organism>
<dbReference type="GeneID" id="92510996"/>
<evidence type="ECO:0008006" key="6">
    <source>
        <dbReference type="Google" id="ProtNLM"/>
    </source>
</evidence>
<dbReference type="KEGG" id="lmat:92510996"/>
<proteinExistence type="inferred from homology"/>
<keyword evidence="5" id="KW-1185">Reference proteome</keyword>
<dbReference type="InterPro" id="IPR008183">
    <property type="entry name" value="Aldose_1/G6P_1-epimerase"/>
</dbReference>
<dbReference type="Gene3D" id="2.70.98.10">
    <property type="match status" value="1"/>
</dbReference>